<organism evidence="1 2">
    <name type="scientific">Candidatus Desantisbacteria bacterium CG_4_10_14_0_8_um_filter_48_22</name>
    <dbReference type="NCBI Taxonomy" id="1974543"/>
    <lineage>
        <taxon>Bacteria</taxon>
        <taxon>Candidatus Desantisiibacteriota</taxon>
    </lineage>
</organism>
<protein>
    <recommendedName>
        <fullName evidence="3">Trimethylamine corrinoid protein 2</fullName>
    </recommendedName>
</protein>
<evidence type="ECO:0008006" key="3">
    <source>
        <dbReference type="Google" id="ProtNLM"/>
    </source>
</evidence>
<comment type="caution">
    <text evidence="1">The sequence shown here is derived from an EMBL/GenBank/DDBJ whole genome shotgun (WGS) entry which is preliminary data.</text>
</comment>
<dbReference type="Gene3D" id="3.20.20.210">
    <property type="match status" value="1"/>
</dbReference>
<dbReference type="Proteomes" id="UP000229307">
    <property type="component" value="Unassembled WGS sequence"/>
</dbReference>
<gene>
    <name evidence="1" type="ORF">COY52_01795</name>
</gene>
<dbReference type="AlphaFoldDB" id="A0A2M7SEL4"/>
<proteinExistence type="predicted"/>
<evidence type="ECO:0000313" key="2">
    <source>
        <dbReference type="Proteomes" id="UP000229307"/>
    </source>
</evidence>
<accession>A0A2M7SEL4</accession>
<reference evidence="2" key="1">
    <citation type="submission" date="2017-09" db="EMBL/GenBank/DDBJ databases">
        <title>Depth-based differentiation of microbial function through sediment-hosted aquifers and enrichment of novel symbionts in the deep terrestrial subsurface.</title>
        <authorList>
            <person name="Probst A.J."/>
            <person name="Ladd B."/>
            <person name="Jarett J.K."/>
            <person name="Geller-Mcgrath D.E."/>
            <person name="Sieber C.M.K."/>
            <person name="Emerson J.B."/>
            <person name="Anantharaman K."/>
            <person name="Thomas B.C."/>
            <person name="Malmstrom R."/>
            <person name="Stieglmeier M."/>
            <person name="Klingl A."/>
            <person name="Woyke T."/>
            <person name="Ryan C.M."/>
            <person name="Banfield J.F."/>
        </authorList>
    </citation>
    <scope>NUCLEOTIDE SEQUENCE [LARGE SCALE GENOMIC DNA]</scope>
</reference>
<name>A0A2M7SEL4_9BACT</name>
<dbReference type="InterPro" id="IPR038071">
    <property type="entry name" value="UROD/MetE-like_sf"/>
</dbReference>
<dbReference type="EMBL" id="PFMR01000055">
    <property type="protein sequence ID" value="PIZ17977.1"/>
    <property type="molecule type" value="Genomic_DNA"/>
</dbReference>
<sequence>MSALKYKKDWEEAKEHYRAWWKGEYFGRCAISVTAPLEKAGKEPPPAEPQDPVVKWSDPGYIREWNEYALSRTFFGGEAFPIWHGEGGHPGHADIPTFLGCPLTLDLHTGWHEPVLTGDDWDIHKLRIDPEGRWWKFTLDALGRGAMDAKGKAISCIGAFGGTGDTLSSLRGADRLLYDLCDCPEKVLDAELFLMDTWIHVYKKFYGIIKGSSDNGSTCWFDLWAPGKFYAVQNDLSYMISTDMFERIFIPALEKQLEFLDYAIYHVDGIGAFKHVPMLCGLKRLKALQILPGAGKPSPLYYMDVLKTVQSRGKNLHISIAPNEVEEALKNLSAKGLFIATWCASEQEAKDLLEKVKEWSKIR</sequence>
<evidence type="ECO:0000313" key="1">
    <source>
        <dbReference type="EMBL" id="PIZ17977.1"/>
    </source>
</evidence>